<dbReference type="EMBL" id="BQNB010011380">
    <property type="protein sequence ID" value="GJS89819.1"/>
    <property type="molecule type" value="Genomic_DNA"/>
</dbReference>
<keyword evidence="2" id="KW-1185">Reference proteome</keyword>
<name>A0ABQ4ZHY0_9ASTR</name>
<reference evidence="1" key="1">
    <citation type="journal article" date="2022" name="Int. J. Mol. Sci.">
        <title>Draft Genome of Tanacetum Coccineum: Genomic Comparison of Closely Related Tanacetum-Family Plants.</title>
        <authorList>
            <person name="Yamashiro T."/>
            <person name="Shiraishi A."/>
            <person name="Nakayama K."/>
            <person name="Satake H."/>
        </authorList>
    </citation>
    <scope>NUCLEOTIDE SEQUENCE</scope>
</reference>
<dbReference type="Proteomes" id="UP001151760">
    <property type="component" value="Unassembled WGS sequence"/>
</dbReference>
<organism evidence="1 2">
    <name type="scientific">Tanacetum coccineum</name>
    <dbReference type="NCBI Taxonomy" id="301880"/>
    <lineage>
        <taxon>Eukaryota</taxon>
        <taxon>Viridiplantae</taxon>
        <taxon>Streptophyta</taxon>
        <taxon>Embryophyta</taxon>
        <taxon>Tracheophyta</taxon>
        <taxon>Spermatophyta</taxon>
        <taxon>Magnoliopsida</taxon>
        <taxon>eudicotyledons</taxon>
        <taxon>Gunneridae</taxon>
        <taxon>Pentapetalae</taxon>
        <taxon>asterids</taxon>
        <taxon>campanulids</taxon>
        <taxon>Asterales</taxon>
        <taxon>Asteraceae</taxon>
        <taxon>Asteroideae</taxon>
        <taxon>Anthemideae</taxon>
        <taxon>Anthemidinae</taxon>
        <taxon>Tanacetum</taxon>
    </lineage>
</organism>
<protein>
    <submittedName>
        <fullName evidence="1">Uncharacterized protein</fullName>
    </submittedName>
</protein>
<gene>
    <name evidence="1" type="ORF">Tco_0772455</name>
</gene>
<evidence type="ECO:0000313" key="1">
    <source>
        <dbReference type="EMBL" id="GJS89819.1"/>
    </source>
</evidence>
<accession>A0ABQ4ZHY0</accession>
<sequence length="163" mass="18274">MLLPSTTHRDDIPEADMPLRKRARFTAPTRRFMVGESSAAVAARQTGHTLAHRVDYGFIDTIDASIQGGDMVTSAFGHIHVLEARDRARPADLEDNDSKAVEMAMIAMIQAVAEEDSALTWWNSHVETIGHDASYRMTQKTLMKMPTDKYCPRGEIKKLEIEM</sequence>
<evidence type="ECO:0000313" key="2">
    <source>
        <dbReference type="Proteomes" id="UP001151760"/>
    </source>
</evidence>
<proteinExistence type="predicted"/>
<reference evidence="1" key="2">
    <citation type="submission" date="2022-01" db="EMBL/GenBank/DDBJ databases">
        <authorList>
            <person name="Yamashiro T."/>
            <person name="Shiraishi A."/>
            <person name="Satake H."/>
            <person name="Nakayama K."/>
        </authorList>
    </citation>
    <scope>NUCLEOTIDE SEQUENCE</scope>
</reference>
<comment type="caution">
    <text evidence="1">The sequence shown here is derived from an EMBL/GenBank/DDBJ whole genome shotgun (WGS) entry which is preliminary data.</text>
</comment>